<dbReference type="Proteomes" id="UP000178912">
    <property type="component" value="Unassembled WGS sequence"/>
</dbReference>
<dbReference type="EMBL" id="FJUX01000024">
    <property type="protein sequence ID" value="CZS95970.1"/>
    <property type="molecule type" value="Genomic_DNA"/>
</dbReference>
<keyword evidence="4" id="KW-1185">Reference proteome</keyword>
<feature type="compositionally biased region" description="Polar residues" evidence="1">
    <location>
        <begin position="391"/>
        <end position="407"/>
    </location>
</feature>
<evidence type="ECO:0000259" key="2">
    <source>
        <dbReference type="SMART" id="SM01140"/>
    </source>
</evidence>
<dbReference type="OrthoDB" id="2155261at2759"/>
<dbReference type="GO" id="GO:0031267">
    <property type="term" value="F:small GTPase binding"/>
    <property type="evidence" value="ECO:0007669"/>
    <property type="project" value="InterPro"/>
</dbReference>
<dbReference type="SMART" id="SM01140">
    <property type="entry name" value="Drf_GBD"/>
    <property type="match status" value="1"/>
</dbReference>
<dbReference type="GO" id="GO:0003779">
    <property type="term" value="F:actin binding"/>
    <property type="evidence" value="ECO:0007669"/>
    <property type="project" value="InterPro"/>
</dbReference>
<evidence type="ECO:0000313" key="3">
    <source>
        <dbReference type="EMBL" id="CZS95970.1"/>
    </source>
</evidence>
<dbReference type="Gene3D" id="1.25.10.10">
    <property type="entry name" value="Leucine-rich Repeat Variant"/>
    <property type="match status" value="1"/>
</dbReference>
<organism evidence="3 4">
    <name type="scientific">Rhynchosporium agropyri</name>
    <dbReference type="NCBI Taxonomy" id="914238"/>
    <lineage>
        <taxon>Eukaryota</taxon>
        <taxon>Fungi</taxon>
        <taxon>Dikarya</taxon>
        <taxon>Ascomycota</taxon>
        <taxon>Pezizomycotina</taxon>
        <taxon>Leotiomycetes</taxon>
        <taxon>Helotiales</taxon>
        <taxon>Ploettnerulaceae</taxon>
        <taxon>Rhynchosporium</taxon>
    </lineage>
</organism>
<feature type="region of interest" description="Disordered" evidence="1">
    <location>
        <begin position="72"/>
        <end position="93"/>
    </location>
</feature>
<dbReference type="SUPFAM" id="SSF48371">
    <property type="entry name" value="ARM repeat"/>
    <property type="match status" value="1"/>
</dbReference>
<dbReference type="GO" id="GO:0030036">
    <property type="term" value="P:actin cytoskeleton organization"/>
    <property type="evidence" value="ECO:0007669"/>
    <property type="project" value="InterPro"/>
</dbReference>
<accession>A0A1E1KDB8</accession>
<evidence type="ECO:0000256" key="1">
    <source>
        <dbReference type="SAM" id="MobiDB-lite"/>
    </source>
</evidence>
<protein>
    <recommendedName>
        <fullName evidence="2">Formin GTPase-binding domain-containing protein</fullName>
    </recommendedName>
</protein>
<feature type="compositionally biased region" description="Low complexity" evidence="1">
    <location>
        <begin position="420"/>
        <end position="435"/>
    </location>
</feature>
<reference evidence="4" key="1">
    <citation type="submission" date="2016-03" db="EMBL/GenBank/DDBJ databases">
        <authorList>
            <person name="Guldener U."/>
        </authorList>
    </citation>
    <scope>NUCLEOTIDE SEQUENCE [LARGE SCALE GENOMIC DNA]</scope>
    <source>
        <strain evidence="4">04CH-RAC-A.6.1</strain>
    </source>
</reference>
<feature type="compositionally biased region" description="Basic and acidic residues" evidence="1">
    <location>
        <begin position="118"/>
        <end position="133"/>
    </location>
</feature>
<name>A0A1E1KDB8_9HELO</name>
<feature type="region of interest" description="Disordered" evidence="1">
    <location>
        <begin position="806"/>
        <end position="858"/>
    </location>
</feature>
<dbReference type="AlphaFoldDB" id="A0A1E1KDB8"/>
<evidence type="ECO:0000313" key="4">
    <source>
        <dbReference type="Proteomes" id="UP000178912"/>
    </source>
</evidence>
<sequence>MASQYPQPDSYHHTRTKSSVLAGLPFLHKRTPSAGAGLSGNASTEFINTPIYESMHFLPSDHPHSRALGEIQQNQQTQPPPLPPKKSREVKRPNTMYEEGFRSLHKKTLSSISLKSLASRENDKVTKPKEPKPSKPKKTKSSTNLAALLSRPKSSRSLHKEAEAEARAQKDKENRNPVSSSPIETTRPPPIYAQFSSEHFAKQPLGGKFLEDEIDRYTPENYSPGKQRNFYKGPGYQPTLTNTRNEGLERPKMPYLPSSFSVQDISRKVSNGSSKSAELMRRVSGGNRPSFDRQITGSSAKSDVSDKAVPSKGSRVLAAVSAFGGRSQKQDVQSDSVLQDKDVDREFEAMLDRRNIPEHQRGKMRSLAMSMKKDFVKQDWAEIAAAKNGRPGTNGSDSSADATTGTQAVPEVKAKRPRSRTFTLSRSSSKESISLTKKKSDGTFGKHSRTKSTESGNGGAKSLTATGVAAAQSIIAKAKGQLPDDFVSYLRKVQKPELVEVGRLHKLRLLLRNETVAWTDGFVGQGGMEEIVEEHEDALLHEVLLCLKALSTTALALHHLDKIQHTLFPALLHMIFDEEKKGPSEFTTRNIVASLLFTYLKSAPLSERSHRAKILLSYLRDPEPTESLRPVEFVLDMRRPRPYRVWNKEVVNVTKEVFWIFLHNLNVVALPGARHHDSETMIGSSNSTIASLMTNTSFDAQNPHHVFMARHFPQELPPVPAAPYVGGVEWDATNYLATHLDLLNGILSCLPTITERNTLREQMRVSGWEKCLGGTLRLCKEKFYGGVHAGLRCWVAAAVEDGWETRDVRNGPAPESKSPVRQSPKKAAAAALEPPPKIDMKLDFSGGRKVPVNDDMWL</sequence>
<feature type="region of interest" description="Disordered" evidence="1">
    <location>
        <begin position="386"/>
        <end position="461"/>
    </location>
</feature>
<dbReference type="InterPro" id="IPR010473">
    <property type="entry name" value="GTPase-bd"/>
</dbReference>
<gene>
    <name evidence="3" type="ORF">RAG0_05448</name>
</gene>
<feature type="region of interest" description="Disordered" evidence="1">
    <location>
        <begin position="112"/>
        <end position="194"/>
    </location>
</feature>
<proteinExistence type="predicted"/>
<feature type="region of interest" description="Disordered" evidence="1">
    <location>
        <begin position="268"/>
        <end position="308"/>
    </location>
</feature>
<feature type="compositionally biased region" description="Basic and acidic residues" evidence="1">
    <location>
        <begin position="158"/>
        <end position="175"/>
    </location>
</feature>
<dbReference type="InterPro" id="IPR016024">
    <property type="entry name" value="ARM-type_fold"/>
</dbReference>
<dbReference type="InterPro" id="IPR011989">
    <property type="entry name" value="ARM-like"/>
</dbReference>
<feature type="domain" description="Formin GTPase-binding" evidence="2">
    <location>
        <begin position="335"/>
        <end position="599"/>
    </location>
</feature>
<feature type="compositionally biased region" description="Polar residues" evidence="1">
    <location>
        <begin position="293"/>
        <end position="302"/>
    </location>
</feature>